<protein>
    <submittedName>
        <fullName evidence="1">Uncharacterized protein</fullName>
    </submittedName>
</protein>
<accession>A0AAD9AST7</accession>
<dbReference type="EMBL" id="JAQOWY010000066">
    <property type="protein sequence ID" value="KAK1852879.1"/>
    <property type="molecule type" value="Genomic_DNA"/>
</dbReference>
<proteinExistence type="predicted"/>
<organism evidence="1 2">
    <name type="scientific">Colletotrichum chrysophilum</name>
    <dbReference type="NCBI Taxonomy" id="1836956"/>
    <lineage>
        <taxon>Eukaryota</taxon>
        <taxon>Fungi</taxon>
        <taxon>Dikarya</taxon>
        <taxon>Ascomycota</taxon>
        <taxon>Pezizomycotina</taxon>
        <taxon>Sordariomycetes</taxon>
        <taxon>Hypocreomycetidae</taxon>
        <taxon>Glomerellales</taxon>
        <taxon>Glomerellaceae</taxon>
        <taxon>Colletotrichum</taxon>
        <taxon>Colletotrichum gloeosporioides species complex</taxon>
    </lineage>
</organism>
<comment type="caution">
    <text evidence="1">The sequence shown here is derived from an EMBL/GenBank/DDBJ whole genome shotgun (WGS) entry which is preliminary data.</text>
</comment>
<evidence type="ECO:0000313" key="1">
    <source>
        <dbReference type="EMBL" id="KAK1852879.1"/>
    </source>
</evidence>
<name>A0AAD9AST7_9PEZI</name>
<dbReference type="AlphaFoldDB" id="A0AAD9AST7"/>
<evidence type="ECO:0000313" key="2">
    <source>
        <dbReference type="Proteomes" id="UP001243330"/>
    </source>
</evidence>
<gene>
    <name evidence="1" type="ORF">CCHR01_04519</name>
</gene>
<keyword evidence="2" id="KW-1185">Reference proteome</keyword>
<sequence length="132" mass="14331">MLQIAGPVTRVRLIGYAGRHSGTILCSRANNLKETHVTLDVSFFPVSSQCPSQVSLSQIWCVTHPRPFQGSGATTRPSSIRQISYNCLMQQRETLTSVPQGLPPSASSISGFVLLAASSLRTPRVFVSMQLK</sequence>
<dbReference type="Proteomes" id="UP001243330">
    <property type="component" value="Unassembled WGS sequence"/>
</dbReference>
<reference evidence="1" key="1">
    <citation type="submission" date="2023-01" db="EMBL/GenBank/DDBJ databases">
        <title>Colletotrichum chrysophilum M932 genome sequence.</title>
        <authorList>
            <person name="Baroncelli R."/>
        </authorList>
    </citation>
    <scope>NUCLEOTIDE SEQUENCE</scope>
    <source>
        <strain evidence="1">M932</strain>
    </source>
</reference>